<gene>
    <name evidence="3" type="ORF">G7K_3047-t1</name>
</gene>
<proteinExistence type="predicted"/>
<reference evidence="3 4" key="3">
    <citation type="journal article" date="2015" name="Genome Announc.">
        <title>Draft Genome Sequence of the Archiascomycetous Yeast Saitoella complicata.</title>
        <authorList>
            <person name="Yamauchi K."/>
            <person name="Kondo S."/>
            <person name="Hamamoto M."/>
            <person name="Takahashi Y."/>
            <person name="Ogura Y."/>
            <person name="Hayashi T."/>
            <person name="Nishida H."/>
        </authorList>
    </citation>
    <scope>NUCLEOTIDE SEQUENCE [LARGE SCALE GENOMIC DNA]</scope>
    <source>
        <strain evidence="3 4">NRRL Y-17804</strain>
    </source>
</reference>
<evidence type="ECO:0008006" key="5">
    <source>
        <dbReference type="Google" id="ProtNLM"/>
    </source>
</evidence>
<dbReference type="RefSeq" id="XP_019024457.1">
    <property type="nucleotide sequence ID" value="XM_019170601.1"/>
</dbReference>
<name>A0A0E9NGC7_SAICN</name>
<evidence type="ECO:0000256" key="2">
    <source>
        <dbReference type="SAM" id="SignalP"/>
    </source>
</evidence>
<keyword evidence="2" id="KW-0732">Signal</keyword>
<feature type="compositionally biased region" description="Low complexity" evidence="1">
    <location>
        <begin position="132"/>
        <end position="142"/>
    </location>
</feature>
<dbReference type="EMBL" id="BACD03000018">
    <property type="protein sequence ID" value="GAO48884.1"/>
    <property type="molecule type" value="Genomic_DNA"/>
</dbReference>
<reference evidence="3 4" key="2">
    <citation type="journal article" date="2014" name="J. Gen. Appl. Microbiol.">
        <title>The early diverging ascomycetous budding yeast Saitoella complicata has three histone deacetylases belonging to the Clr6, Hos2, and Rpd3 lineages.</title>
        <authorList>
            <person name="Nishida H."/>
            <person name="Matsumoto T."/>
            <person name="Kondo S."/>
            <person name="Hamamoto M."/>
            <person name="Yoshikawa H."/>
        </authorList>
    </citation>
    <scope>NUCLEOTIDE SEQUENCE [LARGE SCALE GENOMIC DNA]</scope>
    <source>
        <strain evidence="3 4">NRRL Y-17804</strain>
    </source>
</reference>
<sequence length="297" mass="31894">MPLHPAAFLGVAVVLAGSLIIYQEWDEVVDLAERKFGIRLPRKRERNLHAAFSSGHGRAGRRAQEEQEEPVAWGTESGRDVFVSEHELQERRRQASRRSGVQSSTDGGSVYLTAPNTLRRHIASPIEKDSSDCTTSSTITSTPGTPKPAADAHLIDLNTEGLRVDNPFSDEHASNLVLPVHQAESSTHELGNLSSETPEESPELVLTPSSSSPLASLHSPGLTSPTWTASFSSGTASPELVMAPSHHDIRAVSSASEDEGEEEEGTRSLASSTSEWCEIDESTSSTGSLTRSFQGSL</sequence>
<feature type="compositionally biased region" description="Polar residues" evidence="1">
    <location>
        <begin position="97"/>
        <end position="107"/>
    </location>
</feature>
<organism evidence="3 4">
    <name type="scientific">Saitoella complicata (strain BCRC 22490 / CBS 7301 / JCM 7358 / NBRC 10748 / NRRL Y-17804)</name>
    <dbReference type="NCBI Taxonomy" id="698492"/>
    <lineage>
        <taxon>Eukaryota</taxon>
        <taxon>Fungi</taxon>
        <taxon>Dikarya</taxon>
        <taxon>Ascomycota</taxon>
        <taxon>Taphrinomycotina</taxon>
        <taxon>Taphrinomycotina incertae sedis</taxon>
        <taxon>Saitoella</taxon>
    </lineage>
</organism>
<feature type="chain" id="PRO_5002430491" description="Transmembrane protein" evidence="2">
    <location>
        <begin position="19"/>
        <end position="297"/>
    </location>
</feature>
<feature type="compositionally biased region" description="Polar residues" evidence="1">
    <location>
        <begin position="282"/>
        <end position="297"/>
    </location>
</feature>
<feature type="compositionally biased region" description="Low complexity" evidence="1">
    <location>
        <begin position="203"/>
        <end position="220"/>
    </location>
</feature>
<keyword evidence="4" id="KW-1185">Reference proteome</keyword>
<dbReference type="Proteomes" id="UP000033140">
    <property type="component" value="Unassembled WGS sequence"/>
</dbReference>
<evidence type="ECO:0000313" key="4">
    <source>
        <dbReference type="Proteomes" id="UP000033140"/>
    </source>
</evidence>
<feature type="compositionally biased region" description="Basic and acidic residues" evidence="1">
    <location>
        <begin position="77"/>
        <end position="93"/>
    </location>
</feature>
<reference evidence="3 4" key="1">
    <citation type="journal article" date="2011" name="J. Gen. Appl. Microbiol.">
        <title>Draft genome sequencing of the enigmatic yeast Saitoella complicata.</title>
        <authorList>
            <person name="Nishida H."/>
            <person name="Hamamoto M."/>
            <person name="Sugiyama J."/>
        </authorList>
    </citation>
    <scope>NUCLEOTIDE SEQUENCE [LARGE SCALE GENOMIC DNA]</scope>
    <source>
        <strain evidence="3 4">NRRL Y-17804</strain>
    </source>
</reference>
<comment type="caution">
    <text evidence="3">The sequence shown here is derived from an EMBL/GenBank/DDBJ whole genome shotgun (WGS) entry which is preliminary data.</text>
</comment>
<dbReference type="AlphaFoldDB" id="A0A0E9NGC7"/>
<accession>A0A0E9NGC7</accession>
<feature type="region of interest" description="Disordered" evidence="1">
    <location>
        <begin position="248"/>
        <end position="297"/>
    </location>
</feature>
<evidence type="ECO:0000256" key="1">
    <source>
        <dbReference type="SAM" id="MobiDB-lite"/>
    </source>
</evidence>
<feature type="region of interest" description="Disordered" evidence="1">
    <location>
        <begin position="183"/>
        <end position="223"/>
    </location>
</feature>
<feature type="signal peptide" evidence="2">
    <location>
        <begin position="1"/>
        <end position="18"/>
    </location>
</feature>
<feature type="region of interest" description="Disordered" evidence="1">
    <location>
        <begin position="49"/>
        <end position="151"/>
    </location>
</feature>
<evidence type="ECO:0000313" key="3">
    <source>
        <dbReference type="EMBL" id="GAO48884.1"/>
    </source>
</evidence>
<protein>
    <recommendedName>
        <fullName evidence="5">Transmembrane protein</fullName>
    </recommendedName>
</protein>